<dbReference type="SUPFAM" id="SSF54106">
    <property type="entry name" value="LysM domain"/>
    <property type="match status" value="1"/>
</dbReference>
<dbReference type="EMBL" id="JDST02000034">
    <property type="protein sequence ID" value="KFB77087.1"/>
    <property type="molecule type" value="Genomic_DNA"/>
</dbReference>
<dbReference type="Pfam" id="PF01476">
    <property type="entry name" value="LysM"/>
    <property type="match status" value="1"/>
</dbReference>
<dbReference type="STRING" id="1453999.AW06_001819"/>
<dbReference type="InterPro" id="IPR013783">
    <property type="entry name" value="Ig-like_fold"/>
</dbReference>
<organism evidence="3 4">
    <name type="scientific">Candidatus Accumulibacter cognatus</name>
    <dbReference type="NCBI Taxonomy" id="2954383"/>
    <lineage>
        <taxon>Bacteria</taxon>
        <taxon>Pseudomonadati</taxon>
        <taxon>Pseudomonadota</taxon>
        <taxon>Betaproteobacteria</taxon>
        <taxon>Candidatus Accumulibacter</taxon>
    </lineage>
</organism>
<keyword evidence="4" id="KW-1185">Reference proteome</keyword>
<dbReference type="PANTHER" id="PTHR38731">
    <property type="entry name" value="LIPL45-RELATED LIPOPROTEIN-RELATED"/>
    <property type="match status" value="1"/>
</dbReference>
<dbReference type="RefSeq" id="WP_034948092.1">
    <property type="nucleotide sequence ID" value="NZ_JDST02000034.1"/>
</dbReference>
<evidence type="ECO:0000313" key="3">
    <source>
        <dbReference type="EMBL" id="KFB77087.1"/>
    </source>
</evidence>
<proteinExistence type="predicted"/>
<dbReference type="InterPro" id="IPR036779">
    <property type="entry name" value="LysM_dom_sf"/>
</dbReference>
<dbReference type="Gene3D" id="3.10.350.10">
    <property type="entry name" value="LysM domain"/>
    <property type="match status" value="1"/>
</dbReference>
<dbReference type="InterPro" id="IPR018392">
    <property type="entry name" value="LysM"/>
</dbReference>
<evidence type="ECO:0000313" key="4">
    <source>
        <dbReference type="Proteomes" id="UP000021315"/>
    </source>
</evidence>
<dbReference type="InterPro" id="IPR006860">
    <property type="entry name" value="FecR"/>
</dbReference>
<name>A0A080M758_9PROT</name>
<reference evidence="3" key="1">
    <citation type="submission" date="2014-02" db="EMBL/GenBank/DDBJ databases">
        <title>Expanding our view of genomic diversity in Candidatus Accumulibacter clades.</title>
        <authorList>
            <person name="Skennerton C.T."/>
            <person name="Barr J.J."/>
            <person name="Slater F.R."/>
            <person name="Bond P.L."/>
            <person name="Tyson G.W."/>
        </authorList>
    </citation>
    <scope>NUCLEOTIDE SEQUENCE [LARGE SCALE GENOMIC DNA]</scope>
</reference>
<dbReference type="CDD" id="cd00118">
    <property type="entry name" value="LysM"/>
    <property type="match status" value="1"/>
</dbReference>
<evidence type="ECO:0000256" key="1">
    <source>
        <dbReference type="SAM" id="SignalP"/>
    </source>
</evidence>
<feature type="chain" id="PRO_5001750776" evidence="1">
    <location>
        <begin position="36"/>
        <end position="555"/>
    </location>
</feature>
<protein>
    <submittedName>
        <fullName evidence="3">FecR protein</fullName>
    </submittedName>
</protein>
<evidence type="ECO:0000259" key="2">
    <source>
        <dbReference type="PROSITE" id="PS51782"/>
    </source>
</evidence>
<gene>
    <name evidence="3" type="ORF">AW06_001819</name>
</gene>
<dbReference type="InterPro" id="IPR016930">
    <property type="entry name" value="UCP029644"/>
</dbReference>
<accession>A0A080M758</accession>
<dbReference type="SMART" id="SM00257">
    <property type="entry name" value="LysM"/>
    <property type="match status" value="1"/>
</dbReference>
<keyword evidence="1" id="KW-0732">Signal</keyword>
<dbReference type="PANTHER" id="PTHR38731:SF1">
    <property type="entry name" value="FECR PROTEIN DOMAIN-CONTAINING PROTEIN"/>
    <property type="match status" value="1"/>
</dbReference>
<sequence length="555" mass="61456">MLTLPHTATRLGSARRSMHALLLFLALLFATAAPAQEWHYTVRPGDNLWNVSTRYLTGVDYWPKLQALNGVTDPEHLPPGTKLRIPVAWLKRLPAKALVLAVQGQVQALIASTRKRVAVDPGLVLHQGDILDTGPDSNVTLRFADGSRVLLQADSELRLAILNARAQTPFVETRARLEKGRADSEVTPRTTSTGNRYEIWTPAAHSAVRGTRYRIGMDPATATSRLEVLEGLVELQGGRKTRSIPKGFGTLAETGKPPLMPVALLPPPTLGELPPLVSRVPIRWSFPAVPEAAAYRAQVAPTEQFDLLVFDAVSSTPAIRGPDLPDGNYVLRIRGIDARGLEGNDAEHRFRLHARPEPPLLVRPPHQSGVVEKPLLFEWSEPQGAASYLFQLANDERFLTPLLKQDDHRQPRLTVEQPLEPGPYFWRVAVRDSTGREGPFSDPQAFRLQAAAQMQPPELAADRLTFRWSTAAPGLQYDFQLARDVDFTVLELESRVSEAQVSLPRPDSGVYYLRVRTIEADGYVGPYGPVQRIELPSRNYWPAALVVLLALVLIF</sequence>
<dbReference type="Pfam" id="PF04773">
    <property type="entry name" value="FecR"/>
    <property type="match status" value="1"/>
</dbReference>
<comment type="caution">
    <text evidence="3">The sequence shown here is derived from an EMBL/GenBank/DDBJ whole genome shotgun (WGS) entry which is preliminary data.</text>
</comment>
<dbReference type="PROSITE" id="PS51782">
    <property type="entry name" value="LYSM"/>
    <property type="match status" value="1"/>
</dbReference>
<feature type="domain" description="LysM" evidence="2">
    <location>
        <begin position="38"/>
        <end position="85"/>
    </location>
</feature>
<feature type="signal peptide" evidence="1">
    <location>
        <begin position="1"/>
        <end position="35"/>
    </location>
</feature>
<dbReference type="AlphaFoldDB" id="A0A080M758"/>
<dbReference type="Gene3D" id="2.60.40.10">
    <property type="entry name" value="Immunoglobulins"/>
    <property type="match status" value="2"/>
</dbReference>
<dbReference type="PIRSF" id="PIRSF029644">
    <property type="entry name" value="UCP029644"/>
    <property type="match status" value="1"/>
</dbReference>
<dbReference type="Proteomes" id="UP000021315">
    <property type="component" value="Unassembled WGS sequence"/>
</dbReference>
<dbReference type="Gene3D" id="2.60.120.1440">
    <property type="match status" value="1"/>
</dbReference>